<evidence type="ECO:0000256" key="8">
    <source>
        <dbReference type="SAM" id="MobiDB-lite"/>
    </source>
</evidence>
<feature type="compositionally biased region" description="Polar residues" evidence="8">
    <location>
        <begin position="934"/>
        <end position="943"/>
    </location>
</feature>
<gene>
    <name evidence="11" type="ORF">GHC57_03250</name>
</gene>
<proteinExistence type="predicted"/>
<evidence type="ECO:0000313" key="11">
    <source>
        <dbReference type="EMBL" id="MQX35527.1"/>
    </source>
</evidence>
<feature type="compositionally biased region" description="Gly residues" evidence="8">
    <location>
        <begin position="1260"/>
        <end position="1270"/>
    </location>
</feature>
<dbReference type="InterPro" id="IPR001343">
    <property type="entry name" value="Hemolysn_Ca-bd"/>
</dbReference>
<feature type="region of interest" description="Disordered" evidence="8">
    <location>
        <begin position="1554"/>
        <end position="1601"/>
    </location>
</feature>
<dbReference type="InterPro" id="IPR018511">
    <property type="entry name" value="Hemolysin-typ_Ca-bd_CS"/>
</dbReference>
<dbReference type="PRINTS" id="PR00313">
    <property type="entry name" value="CABNDNGRPT"/>
</dbReference>
<evidence type="ECO:0000259" key="9">
    <source>
        <dbReference type="Pfam" id="PF13448"/>
    </source>
</evidence>
<evidence type="ECO:0000256" key="1">
    <source>
        <dbReference type="ARBA" id="ARBA00004370"/>
    </source>
</evidence>
<feature type="region of interest" description="Disordered" evidence="8">
    <location>
        <begin position="898"/>
        <end position="948"/>
    </location>
</feature>
<keyword evidence="4" id="KW-0800">Toxin</keyword>
<dbReference type="Gene3D" id="2.150.10.10">
    <property type="entry name" value="Serralysin-like metalloprotease, C-terminal"/>
    <property type="match status" value="2"/>
</dbReference>
<comment type="caution">
    <text evidence="11">The sequence shown here is derived from an EMBL/GenBank/DDBJ whole genome shotgun (WGS) entry which is preliminary data.</text>
</comment>
<reference evidence="11 12" key="1">
    <citation type="submission" date="2019-10" db="EMBL/GenBank/DDBJ databases">
        <title>Draft whole-genome sequence of the purple nonsulfur photosynthetic bacterium Roseospira navarrensis DSM 15114.</title>
        <authorList>
            <person name="Kyndt J.A."/>
            <person name="Meyer T.E."/>
        </authorList>
    </citation>
    <scope>NUCLEOTIDE SEQUENCE [LARGE SCALE GENOMIC DNA]</scope>
    <source>
        <strain evidence="11 12">DSM 15114</strain>
    </source>
</reference>
<feature type="region of interest" description="Disordered" evidence="8">
    <location>
        <begin position="1"/>
        <end position="22"/>
    </location>
</feature>
<feature type="region of interest" description="Disordered" evidence="8">
    <location>
        <begin position="34"/>
        <end position="142"/>
    </location>
</feature>
<evidence type="ECO:0000313" key="12">
    <source>
        <dbReference type="Proteomes" id="UP000434582"/>
    </source>
</evidence>
<evidence type="ECO:0000256" key="4">
    <source>
        <dbReference type="ARBA" id="ARBA00022656"/>
    </source>
</evidence>
<evidence type="ECO:0000256" key="7">
    <source>
        <dbReference type="ARBA" id="ARBA00023136"/>
    </source>
</evidence>
<dbReference type="PANTHER" id="PTHR38340:SF1">
    <property type="entry name" value="S-LAYER PROTEIN"/>
    <property type="match status" value="1"/>
</dbReference>
<dbReference type="Pfam" id="PF17892">
    <property type="entry name" value="Cadherin_5"/>
    <property type="match status" value="3"/>
</dbReference>
<keyword evidence="3" id="KW-0964">Secreted</keyword>
<keyword evidence="6" id="KW-0843">Virulence</keyword>
<evidence type="ECO:0000256" key="3">
    <source>
        <dbReference type="ARBA" id="ARBA00022525"/>
    </source>
</evidence>
<dbReference type="Proteomes" id="UP000434582">
    <property type="component" value="Unassembled WGS sequence"/>
</dbReference>
<evidence type="ECO:0000256" key="2">
    <source>
        <dbReference type="ARBA" id="ARBA00004613"/>
    </source>
</evidence>
<dbReference type="Pfam" id="PF00353">
    <property type="entry name" value="HemolysinCabind"/>
    <property type="match status" value="3"/>
</dbReference>
<feature type="region of interest" description="Disordered" evidence="8">
    <location>
        <begin position="1260"/>
        <end position="1305"/>
    </location>
</feature>
<comment type="subcellular location">
    <subcellularLocation>
        <location evidence="1">Membrane</location>
    </subcellularLocation>
    <subcellularLocation>
        <location evidence="2">Secreted</location>
    </subcellularLocation>
</comment>
<sequence length="1767" mass="179236">MAADTTTTPGPAPAPAAAASSDRQILDDLTALASNRPQDDGEADLHEAVGAALDGDDARAHENIHQGSQTSVFTGADPDVETGVLEARALDARDPAPVTPGLEIPPGARPEGADGAQGTGPGAPGAEDRGAGPETVARGLAGGFDEAGGVQAFVPGVAARVPPATAGSVAEGRLRPADDAAGAGAGGGAGVDPLAGAAGDSPNPASDDAPDGPDDPFGTEDPRETAGPGPDGPALNQGPVGADDILSSTEDTAVTYAAADLLANDTDVDGDALALTDVSNAVGGTVSLNADGDVVFTPDADFHGEATFDYTVSDGQGGTSTATVTVDVAAVNDGPVAADDAQTATEDTAVTYSAADLLANDTDVDGDALTITDVSNAVGGSVSLNADGDVVFTPDADFNGEATFDYTVSDGQGGTSTATVTVDVAAVNDGPVAADDAQTATEDTAVTYAAADLLANDTDVDGDALTLTDVSNAVGGTVSLNADGDVVFTPDADFNGEATFDYTVSDGQGGTSTATVTVDVAAVNDGPVIEGLRDSVRITDVSDLTYNHDFGTNASFPDLSEDRRLDADEVNGVDPDALTLQHDHDVTVTFVSEGAGYHNTLGWYVVEEDGTINNPQIVYGDATDTVVAANGTETVTLTPPDGGFEGKTIGFFLIGNGHNKNKNSDFWDDAANNEGGRLAFVDENGDPATTSTDTPKLVFIQEDGSVHTVKSQGGIYHSVAANETTALNPDNEQHAISGVTPDGDSLMVGFEDLKGLGDHDYNDLVFTVNVGADNARQMVATAVAPDIQVSDLDSPTLMSAEARISEGMQPGDELHVDGLTVNEDGTIGDTGISLDVVEDEGGYALKFTGEADEATYTDVLARVKLQNSGETPETGDRVVSFTVSDGEDSTTDHATVRVVDGTEDTGAEGSDPGGAAQDSNEPAPPPADPDVTFTLDNSGTSTPDYAGDDVVTVTESDDDVANPWGAINADTQLADSDGDGASIGVDRWNSAKSVRAEGEAGADVTIDNFVRADVDLSEGTGDSTVTIDDAKRGSVETADGDDVVDIDARTNGSGWDNTFTVDTGAGDDTITGTGDDGQTHFNIKTGEGADSVTLDGQSASATVVTEDAATINVSGADTVDVTTGESFQTRETSSGKDYKVYDDNSITVDDAEETAVHTGRGDDTITVSANGEGTDTVFVDSGHGSDTINITGEGGETHITVDGGYGRDSVTLDGAYGSSEVHLDGGTAWTKSDGTVVRKDNLTEDTATRAHDDTFAGGVGDDLVTGGGGDDVLDGGDGDDRLFGDSGEDTLAGGRNDDRLSGGKGTDTAIFRGPVEDYDITVNEDGTITVADQVADRDGTDILDGIETLQFGDTTLDQDGLTDLLAAREAADQPSPFAGTTVTIDTSNYDSTDQGFAIKAINIDADGNRTEALADNVSHSKHGLGANGNNASGPASQIGYDADSGQGEALVIELDAPASSATATFTRAFANEAGGEQVRWEAYKDGEKVGEGNETAESGHSGAVTIESDGAVFDEIRFVGDTYADGAVAGNGDASDFMVQSVEVNFADAEELAAADASGRGPHSGPGDIMRGTDFQRPGVAQREETVSEAEATTLTDGKDSVDYSDADAGVVVDALDGKDTVIGSDHDDHISGGGSKDMLSGGAGNDTLLGGEGKDTLFGGDGNDILKGGAANDDAFGEAGDDLFLFGQGDEGDSFDGGEGWTDTVVLEGVTGAPGDPDADWTLQVEGGVTWQQDGNALEFDEEASGTVTLEDGSELAFANVERIEW</sequence>
<dbReference type="InterPro" id="IPR011049">
    <property type="entry name" value="Serralysin-like_metalloprot_C"/>
</dbReference>
<dbReference type="GO" id="GO:0016020">
    <property type="term" value="C:membrane"/>
    <property type="evidence" value="ECO:0007669"/>
    <property type="project" value="UniProtKB-SubCell"/>
</dbReference>
<feature type="compositionally biased region" description="Low complexity" evidence="8">
    <location>
        <begin position="191"/>
        <end position="207"/>
    </location>
</feature>
<dbReference type="GO" id="GO:0005576">
    <property type="term" value="C:extracellular region"/>
    <property type="evidence" value="ECO:0007669"/>
    <property type="project" value="UniProtKB-SubCell"/>
</dbReference>
<dbReference type="InterPro" id="IPR050557">
    <property type="entry name" value="RTX_toxin/Mannuronan_C5-epim"/>
</dbReference>
<dbReference type="InterPro" id="IPR041690">
    <property type="entry name" value="Cadherin_5"/>
</dbReference>
<accession>A0A7X2D3F1</accession>
<dbReference type="InterPro" id="IPR025193">
    <property type="entry name" value="DUF4114"/>
</dbReference>
<feature type="domain" description="DUF4114" evidence="9">
    <location>
        <begin position="646"/>
        <end position="770"/>
    </location>
</feature>
<dbReference type="SUPFAM" id="SSF51120">
    <property type="entry name" value="beta-Roll"/>
    <property type="match status" value="2"/>
</dbReference>
<dbReference type="Gene3D" id="2.60.40.3440">
    <property type="match status" value="3"/>
</dbReference>
<dbReference type="PRINTS" id="PR01488">
    <property type="entry name" value="RTXTOXINA"/>
</dbReference>
<feature type="region of interest" description="Disordered" evidence="8">
    <location>
        <begin position="166"/>
        <end position="245"/>
    </location>
</feature>
<dbReference type="OrthoDB" id="7366955at2"/>
<evidence type="ECO:0000259" key="10">
    <source>
        <dbReference type="Pfam" id="PF17892"/>
    </source>
</evidence>
<dbReference type="InterPro" id="IPR003995">
    <property type="entry name" value="RTX_toxin_determinant-A"/>
</dbReference>
<dbReference type="GO" id="GO:0090729">
    <property type="term" value="F:toxin activity"/>
    <property type="evidence" value="ECO:0007669"/>
    <property type="project" value="UniProtKB-KW"/>
</dbReference>
<feature type="domain" description="Cadherin-like" evidence="10">
    <location>
        <begin position="236"/>
        <end position="328"/>
    </location>
</feature>
<dbReference type="Pfam" id="PF13448">
    <property type="entry name" value="DUF4114"/>
    <property type="match status" value="1"/>
</dbReference>
<dbReference type="RefSeq" id="WP_153341114.1">
    <property type="nucleotide sequence ID" value="NZ_WIVE01000005.1"/>
</dbReference>
<keyword evidence="7" id="KW-0472">Membrane</keyword>
<organism evidence="11 12">
    <name type="scientific">Roseospira navarrensis</name>
    <dbReference type="NCBI Taxonomy" id="140058"/>
    <lineage>
        <taxon>Bacteria</taxon>
        <taxon>Pseudomonadati</taxon>
        <taxon>Pseudomonadota</taxon>
        <taxon>Alphaproteobacteria</taxon>
        <taxon>Rhodospirillales</taxon>
        <taxon>Rhodospirillaceae</taxon>
        <taxon>Roseospira</taxon>
    </lineage>
</organism>
<keyword evidence="5" id="KW-0677">Repeat</keyword>
<dbReference type="PROSITE" id="PS00330">
    <property type="entry name" value="HEMOLYSIN_CALCIUM"/>
    <property type="match status" value="3"/>
</dbReference>
<name>A0A7X2D3F1_9PROT</name>
<evidence type="ECO:0000256" key="6">
    <source>
        <dbReference type="ARBA" id="ARBA00023026"/>
    </source>
</evidence>
<evidence type="ECO:0000256" key="5">
    <source>
        <dbReference type="ARBA" id="ARBA00022737"/>
    </source>
</evidence>
<feature type="compositionally biased region" description="Acidic residues" evidence="8">
    <location>
        <begin position="208"/>
        <end position="218"/>
    </location>
</feature>
<dbReference type="NCBIfam" id="NF012211">
    <property type="entry name" value="tand_rpt_95"/>
    <property type="match status" value="3"/>
</dbReference>
<dbReference type="PANTHER" id="PTHR38340">
    <property type="entry name" value="S-LAYER PROTEIN"/>
    <property type="match status" value="1"/>
</dbReference>
<feature type="domain" description="Cadherin-like" evidence="10">
    <location>
        <begin position="427"/>
        <end position="520"/>
    </location>
</feature>
<protein>
    <submittedName>
        <fullName evidence="11">Tandem-95 repeat protein</fullName>
    </submittedName>
</protein>
<dbReference type="EMBL" id="WIVE01000005">
    <property type="protein sequence ID" value="MQX35527.1"/>
    <property type="molecule type" value="Genomic_DNA"/>
</dbReference>
<feature type="compositionally biased region" description="Basic and acidic residues" evidence="8">
    <location>
        <begin position="37"/>
        <end position="47"/>
    </location>
</feature>
<dbReference type="GO" id="GO:0005509">
    <property type="term" value="F:calcium ion binding"/>
    <property type="evidence" value="ECO:0007669"/>
    <property type="project" value="InterPro"/>
</dbReference>
<feature type="compositionally biased region" description="Low complexity" evidence="8">
    <location>
        <begin position="1"/>
        <end position="19"/>
    </location>
</feature>
<keyword evidence="12" id="KW-1185">Reference proteome</keyword>
<feature type="domain" description="Cadherin-like" evidence="10">
    <location>
        <begin position="331"/>
        <end position="424"/>
    </location>
</feature>